<comment type="subcellular location">
    <subcellularLocation>
        <location evidence="1">Membrane</location>
    </subcellularLocation>
</comment>
<dbReference type="GO" id="GO:0030150">
    <property type="term" value="P:protein import into mitochondrial matrix"/>
    <property type="evidence" value="ECO:0007669"/>
    <property type="project" value="TreeGrafter"/>
</dbReference>
<sequence length="151" mass="16749">MPERETGGPTSLPQRRPVYQELSPILTKKVAVEMQAHQPSTVDKLKMGAMMGGTAGMAMGFLFGSWTIIRYGPGPNGALATLSKYMLNQAAFFGFFFSIGSVIRNDAELSQLQAPQMTRYAAAMAIRSRAEGVQMMKARWEEEKRRLLRQA</sequence>
<evidence type="ECO:0000256" key="6">
    <source>
        <dbReference type="SAM" id="Phobius"/>
    </source>
</evidence>
<dbReference type="SMART" id="SM01378">
    <property type="entry name" value="Romo1"/>
    <property type="match status" value="1"/>
</dbReference>
<dbReference type="PANTHER" id="PTHR28525:SF1">
    <property type="entry name" value="REACTIVE OXYGEN SPECIES MODULATOR 1"/>
    <property type="match status" value="1"/>
</dbReference>
<dbReference type="EMBL" id="JANVFU010000001">
    <property type="protein sequence ID" value="KAJ3751049.1"/>
    <property type="molecule type" value="Genomic_DNA"/>
</dbReference>
<keyword evidence="5 6" id="KW-0472">Membrane</keyword>
<keyword evidence="3 6" id="KW-0812">Transmembrane</keyword>
<organism evidence="7 8">
    <name type="scientific">Lentinula detonsa</name>
    <dbReference type="NCBI Taxonomy" id="2804962"/>
    <lineage>
        <taxon>Eukaryota</taxon>
        <taxon>Fungi</taxon>
        <taxon>Dikarya</taxon>
        <taxon>Basidiomycota</taxon>
        <taxon>Agaricomycotina</taxon>
        <taxon>Agaricomycetes</taxon>
        <taxon>Agaricomycetidae</taxon>
        <taxon>Agaricales</taxon>
        <taxon>Marasmiineae</taxon>
        <taxon>Omphalotaceae</taxon>
        <taxon>Lentinula</taxon>
    </lineage>
</organism>
<evidence type="ECO:0000256" key="4">
    <source>
        <dbReference type="ARBA" id="ARBA00022989"/>
    </source>
</evidence>
<reference evidence="7 8" key="1">
    <citation type="journal article" date="2023" name="Proc. Natl. Acad. Sci. U.S.A.">
        <title>A global phylogenomic analysis of the shiitake genus Lentinula.</title>
        <authorList>
            <person name="Sierra-Patev S."/>
            <person name="Min B."/>
            <person name="Naranjo-Ortiz M."/>
            <person name="Looney B."/>
            <person name="Konkel Z."/>
            <person name="Slot J.C."/>
            <person name="Sakamoto Y."/>
            <person name="Steenwyk J.L."/>
            <person name="Rokas A."/>
            <person name="Carro J."/>
            <person name="Camarero S."/>
            <person name="Ferreira P."/>
            <person name="Molpeceres G."/>
            <person name="Ruiz-Duenas F.J."/>
            <person name="Serrano A."/>
            <person name="Henrissat B."/>
            <person name="Drula E."/>
            <person name="Hughes K.W."/>
            <person name="Mata J.L."/>
            <person name="Ishikawa N.K."/>
            <person name="Vargas-Isla R."/>
            <person name="Ushijima S."/>
            <person name="Smith C.A."/>
            <person name="Donoghue J."/>
            <person name="Ahrendt S."/>
            <person name="Andreopoulos W."/>
            <person name="He G."/>
            <person name="LaButti K."/>
            <person name="Lipzen A."/>
            <person name="Ng V."/>
            <person name="Riley R."/>
            <person name="Sandor L."/>
            <person name="Barry K."/>
            <person name="Martinez A.T."/>
            <person name="Xiao Y."/>
            <person name="Gibbons J.G."/>
            <person name="Terashima K."/>
            <person name="Grigoriev I.V."/>
            <person name="Hibbett D."/>
        </authorList>
    </citation>
    <scope>NUCLEOTIDE SEQUENCE [LARGE SCALE GENOMIC DNA]</scope>
    <source>
        <strain evidence="7 8">TFB7810</strain>
    </source>
</reference>
<comment type="caution">
    <text evidence="7">The sequence shown here is derived from an EMBL/GenBank/DDBJ whole genome shotgun (WGS) entry which is preliminary data.</text>
</comment>
<evidence type="ECO:0000313" key="8">
    <source>
        <dbReference type="Proteomes" id="UP001142393"/>
    </source>
</evidence>
<comment type="similarity">
    <text evidence="2">Belongs to the MGR2 family.</text>
</comment>
<dbReference type="GO" id="GO:0045039">
    <property type="term" value="P:protein insertion into mitochondrial inner membrane"/>
    <property type="evidence" value="ECO:0007669"/>
    <property type="project" value="TreeGrafter"/>
</dbReference>
<keyword evidence="8" id="KW-1185">Reference proteome</keyword>
<feature type="transmembrane region" description="Helical" evidence="6">
    <location>
        <begin position="54"/>
        <end position="73"/>
    </location>
</feature>
<dbReference type="PANTHER" id="PTHR28525">
    <property type="entry name" value="REACTIVE OXYGEN SPECIES MODULATOR 1"/>
    <property type="match status" value="1"/>
</dbReference>
<evidence type="ECO:0000313" key="7">
    <source>
        <dbReference type="EMBL" id="KAJ3751049.1"/>
    </source>
</evidence>
<dbReference type="AlphaFoldDB" id="A0A9W8PBX7"/>
<feature type="transmembrane region" description="Helical" evidence="6">
    <location>
        <begin position="85"/>
        <end position="103"/>
    </location>
</feature>
<dbReference type="InterPro" id="IPR018450">
    <property type="entry name" value="Romo1/Mgr2"/>
</dbReference>
<proteinExistence type="inferred from homology"/>
<evidence type="ECO:0000256" key="5">
    <source>
        <dbReference type="ARBA" id="ARBA00023136"/>
    </source>
</evidence>
<dbReference type="Proteomes" id="UP001142393">
    <property type="component" value="Unassembled WGS sequence"/>
</dbReference>
<keyword evidence="4 6" id="KW-1133">Transmembrane helix</keyword>
<evidence type="ECO:0000256" key="2">
    <source>
        <dbReference type="ARBA" id="ARBA00007839"/>
    </source>
</evidence>
<evidence type="ECO:0000256" key="1">
    <source>
        <dbReference type="ARBA" id="ARBA00004370"/>
    </source>
</evidence>
<dbReference type="GO" id="GO:0005744">
    <property type="term" value="C:TIM23 mitochondrial import inner membrane translocase complex"/>
    <property type="evidence" value="ECO:0007669"/>
    <property type="project" value="TreeGrafter"/>
</dbReference>
<gene>
    <name evidence="7" type="ORF">DFH05DRAFT_1455922</name>
</gene>
<name>A0A9W8PBX7_9AGAR</name>
<accession>A0A9W8PBX7</accession>
<protein>
    <submittedName>
        <fullName evidence="7">Reactive mitochondrial oxygen species modulator 1-domain-containing protein</fullName>
    </submittedName>
</protein>
<dbReference type="Pfam" id="PF10247">
    <property type="entry name" value="Romo1"/>
    <property type="match status" value="1"/>
</dbReference>
<evidence type="ECO:0000256" key="3">
    <source>
        <dbReference type="ARBA" id="ARBA00022692"/>
    </source>
</evidence>